<dbReference type="Proteomes" id="UP000292424">
    <property type="component" value="Chromosome"/>
</dbReference>
<dbReference type="OrthoDB" id="1249810at2"/>
<protein>
    <submittedName>
        <fullName evidence="1">Uncharacterized protein</fullName>
    </submittedName>
</protein>
<dbReference type="AlphaFoldDB" id="A0A5P2G4T4"/>
<dbReference type="KEGG" id="arac:E0W69_009260"/>
<accession>A0A5P2G4T4</accession>
<name>A0A5P2G4T4_9BACT</name>
<proteinExistence type="predicted"/>
<organism evidence="1 2">
    <name type="scientific">Rhizosphaericola mali</name>
    <dbReference type="NCBI Taxonomy" id="2545455"/>
    <lineage>
        <taxon>Bacteria</taxon>
        <taxon>Pseudomonadati</taxon>
        <taxon>Bacteroidota</taxon>
        <taxon>Chitinophagia</taxon>
        <taxon>Chitinophagales</taxon>
        <taxon>Chitinophagaceae</taxon>
        <taxon>Rhizosphaericola</taxon>
    </lineage>
</organism>
<reference evidence="1 2" key="1">
    <citation type="submission" date="2019-09" db="EMBL/GenBank/DDBJ databases">
        <title>Complete genome sequence of Arachidicoccus sp. B3-10 isolated from apple orchard soil.</title>
        <authorList>
            <person name="Kim H.S."/>
            <person name="Han K.-I."/>
            <person name="Suh M.K."/>
            <person name="Lee K.C."/>
            <person name="Eom M.K."/>
            <person name="Kim J.-S."/>
            <person name="Kang S.W."/>
            <person name="Sin Y."/>
            <person name="Lee J.-S."/>
        </authorList>
    </citation>
    <scope>NUCLEOTIDE SEQUENCE [LARGE SCALE GENOMIC DNA]</scope>
    <source>
        <strain evidence="1 2">B3-10</strain>
    </source>
</reference>
<keyword evidence="2" id="KW-1185">Reference proteome</keyword>
<evidence type="ECO:0000313" key="1">
    <source>
        <dbReference type="EMBL" id="QES88832.1"/>
    </source>
</evidence>
<evidence type="ECO:0000313" key="2">
    <source>
        <dbReference type="Proteomes" id="UP000292424"/>
    </source>
</evidence>
<dbReference type="EMBL" id="CP044016">
    <property type="protein sequence ID" value="QES88832.1"/>
    <property type="molecule type" value="Genomic_DNA"/>
</dbReference>
<dbReference type="RefSeq" id="WP_131329780.1">
    <property type="nucleotide sequence ID" value="NZ_CP044016.1"/>
</dbReference>
<sequence length="211" mass="24065">MAKVTSIKFENSEKSQELTNRVIDAIAGKSPEEKEIEIKSATLKDEMCDYTYELLTGKSKGDVLSRDGVHIVHEDLSEAFKELLIFVAHIDGVFAHFAQNDTPLKDLEAKAIVDTYNITGFKISGVEENKSVVLYGSKNVQYGKIPLTLPKIKFSGSYLYIEELQNRLYKVLNEVELYMEGKHNPEYIQTEMFGNYQEENADYKFEEAKVK</sequence>
<gene>
    <name evidence="1" type="ORF">E0W69_009260</name>
</gene>